<keyword evidence="1" id="KW-0812">Transmembrane</keyword>
<keyword evidence="1" id="KW-1133">Transmembrane helix</keyword>
<reference evidence="2" key="1">
    <citation type="submission" date="2022-06" db="EMBL/GenBank/DDBJ databases">
        <title>Aquibacillus sp. a new bacterium isolated from soil saline samples.</title>
        <authorList>
            <person name="Galisteo C."/>
            <person name="De La Haba R."/>
            <person name="Sanchez-Porro C."/>
            <person name="Ventosa A."/>
        </authorList>
    </citation>
    <scope>NUCLEOTIDE SEQUENCE</scope>
    <source>
        <strain evidence="2">3ASR75-54</strain>
    </source>
</reference>
<proteinExistence type="predicted"/>
<dbReference type="Proteomes" id="UP001145069">
    <property type="component" value="Unassembled WGS sequence"/>
</dbReference>
<evidence type="ECO:0000313" key="3">
    <source>
        <dbReference type="Proteomes" id="UP001145069"/>
    </source>
</evidence>
<dbReference type="EMBL" id="JAMQKC010000001">
    <property type="protein sequence ID" value="MDC3415510.1"/>
    <property type="molecule type" value="Genomic_DNA"/>
</dbReference>
<evidence type="ECO:0000313" key="2">
    <source>
        <dbReference type="EMBL" id="MDC3415510.1"/>
    </source>
</evidence>
<keyword evidence="1" id="KW-0472">Membrane</keyword>
<feature type="transmembrane region" description="Helical" evidence="1">
    <location>
        <begin position="7"/>
        <end position="31"/>
    </location>
</feature>
<protein>
    <submittedName>
        <fullName evidence="2">Uncharacterized protein</fullName>
    </submittedName>
</protein>
<gene>
    <name evidence="2" type="ORF">NC799_01090</name>
</gene>
<sequence>MKFDCKGFLLTEVLVCLSIFSIIIFTLIPIIKQVRMDEYQLSLKREIELELHDQLQYYLWAYRDITLPITISKKVKMKEAYFTINQRDNLLEGCVEWQNEDKTTKRTCLYGYPSK</sequence>
<name>A0A9X4AET0_9BACI</name>
<evidence type="ECO:0000256" key="1">
    <source>
        <dbReference type="SAM" id="Phobius"/>
    </source>
</evidence>
<dbReference type="AlphaFoldDB" id="A0A9X4AET0"/>
<dbReference type="RefSeq" id="WP_272444470.1">
    <property type="nucleotide sequence ID" value="NZ_JAMQKC010000001.1"/>
</dbReference>
<organism evidence="2 3">
    <name type="scientific">Aquibacillus salsiterrae</name>
    <dbReference type="NCBI Taxonomy" id="2950439"/>
    <lineage>
        <taxon>Bacteria</taxon>
        <taxon>Bacillati</taxon>
        <taxon>Bacillota</taxon>
        <taxon>Bacilli</taxon>
        <taxon>Bacillales</taxon>
        <taxon>Bacillaceae</taxon>
        <taxon>Aquibacillus</taxon>
    </lineage>
</organism>
<accession>A0A9X4AET0</accession>
<keyword evidence="3" id="KW-1185">Reference proteome</keyword>
<comment type="caution">
    <text evidence="2">The sequence shown here is derived from an EMBL/GenBank/DDBJ whole genome shotgun (WGS) entry which is preliminary data.</text>
</comment>